<dbReference type="GeneID" id="94824883"/>
<evidence type="ECO:0000256" key="2">
    <source>
        <dbReference type="ARBA" id="ARBA00022527"/>
    </source>
</evidence>
<dbReference type="Proteomes" id="UP000179807">
    <property type="component" value="Unassembled WGS sequence"/>
</dbReference>
<dbReference type="InterPro" id="IPR011009">
    <property type="entry name" value="Kinase-like_dom_sf"/>
</dbReference>
<comment type="catalytic activity">
    <reaction evidence="8">
        <text>L-seryl-[protein] + ATP = O-phospho-L-seryl-[protein] + ADP + H(+)</text>
        <dbReference type="Rhea" id="RHEA:17989"/>
        <dbReference type="Rhea" id="RHEA-COMP:9863"/>
        <dbReference type="Rhea" id="RHEA-COMP:11604"/>
        <dbReference type="ChEBI" id="CHEBI:15378"/>
        <dbReference type="ChEBI" id="CHEBI:29999"/>
        <dbReference type="ChEBI" id="CHEBI:30616"/>
        <dbReference type="ChEBI" id="CHEBI:83421"/>
        <dbReference type="ChEBI" id="CHEBI:456216"/>
        <dbReference type="EC" id="2.7.11.1"/>
    </reaction>
</comment>
<accession>A0A1J4JXH6</accession>
<organism evidence="11 12">
    <name type="scientific">Tritrichomonas foetus</name>
    <dbReference type="NCBI Taxonomy" id="1144522"/>
    <lineage>
        <taxon>Eukaryota</taxon>
        <taxon>Metamonada</taxon>
        <taxon>Parabasalia</taxon>
        <taxon>Tritrichomonadida</taxon>
        <taxon>Tritrichomonadidae</taxon>
        <taxon>Tritrichomonas</taxon>
    </lineage>
</organism>
<evidence type="ECO:0000256" key="7">
    <source>
        <dbReference type="ARBA" id="ARBA00047899"/>
    </source>
</evidence>
<reference evidence="11" key="1">
    <citation type="submission" date="2016-10" db="EMBL/GenBank/DDBJ databases">
        <authorList>
            <person name="Benchimol M."/>
            <person name="Almeida L.G."/>
            <person name="Vasconcelos A.T."/>
            <person name="Perreira-Neves A."/>
            <person name="Rosa I.A."/>
            <person name="Tasca T."/>
            <person name="Bogo M.R."/>
            <person name="de Souza W."/>
        </authorList>
    </citation>
    <scope>NUCLEOTIDE SEQUENCE [LARGE SCALE GENOMIC DNA]</scope>
    <source>
        <strain evidence="11">K</strain>
    </source>
</reference>
<dbReference type="EC" id="2.7.11.1" evidence="1"/>
<evidence type="ECO:0000256" key="8">
    <source>
        <dbReference type="ARBA" id="ARBA00048679"/>
    </source>
</evidence>
<dbReference type="Pfam" id="PF00069">
    <property type="entry name" value="Pkinase"/>
    <property type="match status" value="1"/>
</dbReference>
<keyword evidence="6" id="KW-0067">ATP-binding</keyword>
<dbReference type="PROSITE" id="PS50011">
    <property type="entry name" value="PROTEIN_KINASE_DOM"/>
    <property type="match status" value="1"/>
</dbReference>
<dbReference type="VEuPathDB" id="TrichDB:TRFO_01583"/>
<dbReference type="Gene3D" id="1.10.510.10">
    <property type="entry name" value="Transferase(Phosphotransferase) domain 1"/>
    <property type="match status" value="1"/>
</dbReference>
<name>A0A1J4JXH6_9EUKA</name>
<keyword evidence="3" id="KW-0808">Transferase</keyword>
<keyword evidence="5" id="KW-0418">Kinase</keyword>
<evidence type="ECO:0000256" key="6">
    <source>
        <dbReference type="ARBA" id="ARBA00022840"/>
    </source>
</evidence>
<dbReference type="GO" id="GO:0004674">
    <property type="term" value="F:protein serine/threonine kinase activity"/>
    <property type="evidence" value="ECO:0007669"/>
    <property type="project" value="UniProtKB-KW"/>
</dbReference>
<dbReference type="PANTHER" id="PTHR22967:SF57">
    <property type="entry name" value="AUXILIN, ISOFORM A-RELATED"/>
    <property type="match status" value="1"/>
</dbReference>
<dbReference type="OrthoDB" id="2018507at2759"/>
<dbReference type="AlphaFoldDB" id="A0A1J4JXH6"/>
<evidence type="ECO:0000313" key="11">
    <source>
        <dbReference type="EMBL" id="OHT03857.1"/>
    </source>
</evidence>
<comment type="caution">
    <text evidence="11">The sequence shown here is derived from an EMBL/GenBank/DDBJ whole genome shotgun (WGS) entry which is preliminary data.</text>
</comment>
<protein>
    <recommendedName>
        <fullName evidence="1">non-specific serine/threonine protein kinase</fullName>
        <ecNumber evidence="1">2.7.11.1</ecNumber>
    </recommendedName>
</protein>
<feature type="compositionally biased region" description="Basic and acidic residues" evidence="9">
    <location>
        <begin position="443"/>
        <end position="458"/>
    </location>
</feature>
<feature type="region of interest" description="Disordered" evidence="9">
    <location>
        <begin position="435"/>
        <end position="458"/>
    </location>
</feature>
<proteinExistence type="predicted"/>
<keyword evidence="12" id="KW-1185">Reference proteome</keyword>
<feature type="domain" description="Protein kinase" evidence="10">
    <location>
        <begin position="22"/>
        <end position="286"/>
    </location>
</feature>
<keyword evidence="4" id="KW-0547">Nucleotide-binding</keyword>
<evidence type="ECO:0000313" key="12">
    <source>
        <dbReference type="Proteomes" id="UP000179807"/>
    </source>
</evidence>
<evidence type="ECO:0000256" key="1">
    <source>
        <dbReference type="ARBA" id="ARBA00012513"/>
    </source>
</evidence>
<sequence>MSSPPSIDSLTGSKIVIDNVTVDVQEKIASGNDTCIYKALDSRGSLYALKAMKAADEITFQSYIRQYDFMRKASNCPNIISVFCQSIDRASHTAIFLMEMCEENLTSYISSHFEQGIDDKTKVEIFQAVAAAIHNLHAQQPSIIHRKVSTDSVLFSHGAWKLSGFSSATTTIYRKFESADARIQAQNDIESNTDLRYRAPELLDLDKNLPIYRKVDVWALGCLLYRLCTNKDAFETADQINNVSLTWPENVQIHPKLKSMIKGCLEPDPRKRPSIDQVLSKLYEYFPEWVNPRWQEKKQAGKPFFNMPKYGAATMPANKVRRKPIVFKEFKVEPNKEEDLVAAPRRVKFVTVNLGNGRKRMVPHRRGSNCDMPNVDAQPPAQDVTAPSKANPFALMKASHAQTTDFSKRKVSFNAELPISDPFAEVKKIPFVLASDPAPESKPPQKVEAPAKEPETKEEVNIDAEALVNEMKNDHRGLIKRLLEGSDELMSASINSLIKSSPVLGTRFLFKLLHKCGNRVQRILANSPTNPSKEVQAVLDARQNVISKFPMFEGNLGLDQLRIKSEGRMPPVGEPPICTAAAVELQGLLEASLTLLEKLPIPEFAEEGIFSYTIVSYIVLKMKQAKKADETIFNTVIPKLVEEHGRLKPIVRKLGDQNFPSAPFNFDDPNSVRNLHCPTYIQRQKPA</sequence>
<comment type="catalytic activity">
    <reaction evidence="7">
        <text>L-threonyl-[protein] + ATP = O-phospho-L-threonyl-[protein] + ADP + H(+)</text>
        <dbReference type="Rhea" id="RHEA:46608"/>
        <dbReference type="Rhea" id="RHEA-COMP:11060"/>
        <dbReference type="Rhea" id="RHEA-COMP:11605"/>
        <dbReference type="ChEBI" id="CHEBI:15378"/>
        <dbReference type="ChEBI" id="CHEBI:30013"/>
        <dbReference type="ChEBI" id="CHEBI:30616"/>
        <dbReference type="ChEBI" id="CHEBI:61977"/>
        <dbReference type="ChEBI" id="CHEBI:456216"/>
        <dbReference type="EC" id="2.7.11.1"/>
    </reaction>
</comment>
<dbReference type="PANTHER" id="PTHR22967">
    <property type="entry name" value="SERINE/THREONINE PROTEIN KINASE"/>
    <property type="match status" value="1"/>
</dbReference>
<evidence type="ECO:0000256" key="9">
    <source>
        <dbReference type="SAM" id="MobiDB-lite"/>
    </source>
</evidence>
<evidence type="ECO:0000256" key="4">
    <source>
        <dbReference type="ARBA" id="ARBA00022741"/>
    </source>
</evidence>
<dbReference type="RefSeq" id="XP_068356993.1">
    <property type="nucleotide sequence ID" value="XM_068490179.1"/>
</dbReference>
<evidence type="ECO:0000259" key="10">
    <source>
        <dbReference type="PROSITE" id="PS50011"/>
    </source>
</evidence>
<dbReference type="GO" id="GO:0005737">
    <property type="term" value="C:cytoplasm"/>
    <property type="evidence" value="ECO:0007669"/>
    <property type="project" value="TreeGrafter"/>
</dbReference>
<evidence type="ECO:0000256" key="5">
    <source>
        <dbReference type="ARBA" id="ARBA00022777"/>
    </source>
</evidence>
<dbReference type="InterPro" id="IPR000719">
    <property type="entry name" value="Prot_kinase_dom"/>
</dbReference>
<evidence type="ECO:0000256" key="3">
    <source>
        <dbReference type="ARBA" id="ARBA00022679"/>
    </source>
</evidence>
<gene>
    <name evidence="11" type="ORF">TRFO_01583</name>
</gene>
<dbReference type="GO" id="GO:0005524">
    <property type="term" value="F:ATP binding"/>
    <property type="evidence" value="ECO:0007669"/>
    <property type="project" value="UniProtKB-KW"/>
</dbReference>
<dbReference type="SUPFAM" id="SSF56112">
    <property type="entry name" value="Protein kinase-like (PK-like)"/>
    <property type="match status" value="1"/>
</dbReference>
<keyword evidence="2" id="KW-0723">Serine/threonine-protein kinase</keyword>
<dbReference type="EMBL" id="MLAK01000815">
    <property type="protein sequence ID" value="OHT03857.1"/>
    <property type="molecule type" value="Genomic_DNA"/>
</dbReference>